<dbReference type="AlphaFoldDB" id="A0A7J6UPS6"/>
<proteinExistence type="predicted"/>
<protein>
    <submittedName>
        <fullName evidence="3">Uncharacterized protein</fullName>
    </submittedName>
</protein>
<sequence length="329" mass="35449">MAASGSHRVSPGCPLCAAVADVLVCVFCWVLAVVPLLYCMLGLEQPGTTGVPYRRASSKRLDSSLADDEQSRASFMDRVRRAFKKTFSGGGESPTRLPVRPQPSVYRQHSDGIIHRGEAYPSGPLPSASSTYEGSLLARRPEEGDSMGSNSTEAPPPVAEIRPSPAEAAALASRRSPRQQAQHQQQSSSRCSGNRPPVWPSTSSSTRPPVARRAPQSSYSSRSWSHNNPSSSRLHTTAVFSDRPNPFVDDSGSYRKEGMPGNGALIPKGGEFSLQRKPASCAVGTTAPPPTTADVFVRMRMLGQKCKNDSGRHKLRRDPVTGKKLLVLR</sequence>
<keyword evidence="2" id="KW-0812">Transmembrane</keyword>
<feature type="compositionally biased region" description="Low complexity" evidence="1">
    <location>
        <begin position="162"/>
        <end position="190"/>
    </location>
</feature>
<evidence type="ECO:0000256" key="1">
    <source>
        <dbReference type="SAM" id="MobiDB-lite"/>
    </source>
</evidence>
<feature type="region of interest" description="Disordered" evidence="1">
    <location>
        <begin position="86"/>
        <end position="108"/>
    </location>
</feature>
<dbReference type="EMBL" id="JABANO010000705">
    <property type="protein sequence ID" value="KAF4759016.1"/>
    <property type="molecule type" value="Genomic_DNA"/>
</dbReference>
<keyword evidence="2" id="KW-0472">Membrane</keyword>
<dbReference type="Proteomes" id="UP000553632">
    <property type="component" value="Unassembled WGS sequence"/>
</dbReference>
<name>A0A7J6UPS6_PEROL</name>
<gene>
    <name evidence="3" type="ORF">FOZ63_004143</name>
</gene>
<evidence type="ECO:0000313" key="4">
    <source>
        <dbReference type="Proteomes" id="UP000553632"/>
    </source>
</evidence>
<keyword evidence="2" id="KW-1133">Transmembrane helix</keyword>
<comment type="caution">
    <text evidence="3">The sequence shown here is derived from an EMBL/GenBank/DDBJ whole genome shotgun (WGS) entry which is preliminary data.</text>
</comment>
<feature type="region of interest" description="Disordered" evidence="1">
    <location>
        <begin position="140"/>
        <end position="254"/>
    </location>
</feature>
<accession>A0A7J6UPS6</accession>
<dbReference type="OMA" id="CKNDSGR"/>
<feature type="transmembrane region" description="Helical" evidence="2">
    <location>
        <begin position="12"/>
        <end position="38"/>
    </location>
</feature>
<keyword evidence="4" id="KW-1185">Reference proteome</keyword>
<evidence type="ECO:0000256" key="2">
    <source>
        <dbReference type="SAM" id="Phobius"/>
    </source>
</evidence>
<organism evidence="3 4">
    <name type="scientific">Perkinsus olseni</name>
    <name type="common">Perkinsus atlanticus</name>
    <dbReference type="NCBI Taxonomy" id="32597"/>
    <lineage>
        <taxon>Eukaryota</taxon>
        <taxon>Sar</taxon>
        <taxon>Alveolata</taxon>
        <taxon>Perkinsozoa</taxon>
        <taxon>Perkinsea</taxon>
        <taxon>Perkinsida</taxon>
        <taxon>Perkinsidae</taxon>
        <taxon>Perkinsus</taxon>
    </lineage>
</organism>
<evidence type="ECO:0000313" key="3">
    <source>
        <dbReference type="EMBL" id="KAF4759016.1"/>
    </source>
</evidence>
<reference evidence="3 4" key="1">
    <citation type="submission" date="2020-04" db="EMBL/GenBank/DDBJ databases">
        <title>Perkinsus olseni comparative genomics.</title>
        <authorList>
            <person name="Bogema D.R."/>
        </authorList>
    </citation>
    <scope>NUCLEOTIDE SEQUENCE [LARGE SCALE GENOMIC DNA]</scope>
    <source>
        <strain evidence="3 4">ATCC PRA-207</strain>
    </source>
</reference>
<feature type="compositionally biased region" description="Low complexity" evidence="1">
    <location>
        <begin position="217"/>
        <end position="232"/>
    </location>
</feature>